<dbReference type="InterPro" id="IPR000849">
    <property type="entry name" value="Sugar_P_transporter"/>
</dbReference>
<dbReference type="InterPro" id="IPR036259">
    <property type="entry name" value="MFS_trans_sf"/>
</dbReference>
<sequence length="435" mass="47882">MTMQQLQKKTKKRWFILSLLFVLTAINYLDRTNMAVAASSMSQELEFNAATMGLLFSAFSWAYGLMQIPGGWFIEYVGSRISYTVSLFFWSLFTIFMGLGNSFASLFGIRLAIGATEAPAFPTNSRVVASWFPAKERATATSIYTAGEFIGLAFLTPVLFWILENYGWREIFYVTGVIGILASIVWYFLYREPSENSGANQAELDYIREGGGLVETKSEKQSITWSQVTYLFKHRQLLGIYLGQFANTSTMYFFLTWFPTYLVMSKQLPLLKAGVYAVIPYIGALCGVLLGGYWSDTMLRRGASLSKARKLPIICGLLCSMTILGANYVDSLNAVIAIMALAFFGQGMAAIVWSTVGDIAPSDSVALAGGVFNFIGNLAGIITPIVIGLIVQFTGSFVGAMIFISCIAALGVFSFLFIVGDIHRIEALHHDESQS</sequence>
<protein>
    <submittedName>
        <fullName evidence="8">MFS transporter</fullName>
    </submittedName>
</protein>
<dbReference type="InterPro" id="IPR050382">
    <property type="entry name" value="MFS_Na/Anion_cotransporter"/>
</dbReference>
<dbReference type="PANTHER" id="PTHR11662:SF333">
    <property type="entry name" value="D-GALACTONATE TRANSPORTER"/>
    <property type="match status" value="1"/>
</dbReference>
<dbReference type="NCBIfam" id="TIGR00893">
    <property type="entry name" value="2A0114"/>
    <property type="match status" value="1"/>
</dbReference>
<accession>A0ABR6VIX2</accession>
<evidence type="ECO:0000256" key="4">
    <source>
        <dbReference type="ARBA" id="ARBA00022989"/>
    </source>
</evidence>
<feature type="transmembrane region" description="Helical" evidence="6">
    <location>
        <begin position="237"/>
        <end position="258"/>
    </location>
</feature>
<evidence type="ECO:0000259" key="7">
    <source>
        <dbReference type="PROSITE" id="PS50850"/>
    </source>
</evidence>
<comment type="caution">
    <text evidence="8">The sequence shown here is derived from an EMBL/GenBank/DDBJ whole genome shotgun (WGS) entry which is preliminary data.</text>
</comment>
<name>A0ABR6VIX2_9FIRM</name>
<feature type="domain" description="Major facilitator superfamily (MFS) profile" evidence="7">
    <location>
        <begin position="16"/>
        <end position="423"/>
    </location>
</feature>
<feature type="transmembrane region" description="Helical" evidence="6">
    <location>
        <begin position="311"/>
        <end position="329"/>
    </location>
</feature>
<gene>
    <name evidence="8" type="ORF">H8J70_07550</name>
</gene>
<evidence type="ECO:0000256" key="5">
    <source>
        <dbReference type="ARBA" id="ARBA00023136"/>
    </source>
</evidence>
<dbReference type="Gene3D" id="1.20.1250.20">
    <property type="entry name" value="MFS general substrate transporter like domains"/>
    <property type="match status" value="2"/>
</dbReference>
<dbReference type="Proteomes" id="UP000606870">
    <property type="component" value="Unassembled WGS sequence"/>
</dbReference>
<dbReference type="InterPro" id="IPR011701">
    <property type="entry name" value="MFS"/>
</dbReference>
<evidence type="ECO:0000256" key="3">
    <source>
        <dbReference type="ARBA" id="ARBA00022692"/>
    </source>
</evidence>
<dbReference type="PANTHER" id="PTHR11662">
    <property type="entry name" value="SOLUTE CARRIER FAMILY 17"/>
    <property type="match status" value="1"/>
</dbReference>
<feature type="transmembrane region" description="Helical" evidence="6">
    <location>
        <begin position="87"/>
        <end position="113"/>
    </location>
</feature>
<evidence type="ECO:0000313" key="9">
    <source>
        <dbReference type="Proteomes" id="UP000606870"/>
    </source>
</evidence>
<dbReference type="Pfam" id="PF07690">
    <property type="entry name" value="MFS_1"/>
    <property type="match status" value="1"/>
</dbReference>
<feature type="transmembrane region" description="Helical" evidence="6">
    <location>
        <begin position="397"/>
        <end position="419"/>
    </location>
</feature>
<feature type="transmembrane region" description="Helical" evidence="6">
    <location>
        <begin position="171"/>
        <end position="190"/>
    </location>
</feature>
<organism evidence="8 9">
    <name type="scientific">Megasphaera hominis</name>
    <dbReference type="NCBI Taxonomy" id="159836"/>
    <lineage>
        <taxon>Bacteria</taxon>
        <taxon>Bacillati</taxon>
        <taxon>Bacillota</taxon>
        <taxon>Negativicutes</taxon>
        <taxon>Veillonellales</taxon>
        <taxon>Veillonellaceae</taxon>
        <taxon>Megasphaera</taxon>
    </lineage>
</organism>
<comment type="subcellular location">
    <subcellularLocation>
        <location evidence="1">Cell membrane</location>
        <topology evidence="1">Multi-pass membrane protein</topology>
    </subcellularLocation>
</comment>
<keyword evidence="4 6" id="KW-1133">Transmembrane helix</keyword>
<evidence type="ECO:0000256" key="1">
    <source>
        <dbReference type="ARBA" id="ARBA00004651"/>
    </source>
</evidence>
<feature type="transmembrane region" description="Helical" evidence="6">
    <location>
        <begin position="335"/>
        <end position="353"/>
    </location>
</feature>
<feature type="transmembrane region" description="Helical" evidence="6">
    <location>
        <begin position="270"/>
        <end position="290"/>
    </location>
</feature>
<dbReference type="PIRSF" id="PIRSF002808">
    <property type="entry name" value="Hexose_phosphate_transp"/>
    <property type="match status" value="1"/>
</dbReference>
<keyword evidence="9" id="KW-1185">Reference proteome</keyword>
<feature type="transmembrane region" description="Helical" evidence="6">
    <location>
        <begin position="47"/>
        <end position="66"/>
    </location>
</feature>
<evidence type="ECO:0000256" key="2">
    <source>
        <dbReference type="ARBA" id="ARBA00022448"/>
    </source>
</evidence>
<proteinExistence type="predicted"/>
<feature type="transmembrane region" description="Helical" evidence="6">
    <location>
        <begin position="365"/>
        <end position="391"/>
    </location>
</feature>
<dbReference type="PROSITE" id="PS50850">
    <property type="entry name" value="MFS"/>
    <property type="match status" value="1"/>
</dbReference>
<dbReference type="EMBL" id="JACOGK010000020">
    <property type="protein sequence ID" value="MBC3537103.1"/>
    <property type="molecule type" value="Genomic_DNA"/>
</dbReference>
<keyword evidence="5 6" id="KW-0472">Membrane</keyword>
<dbReference type="CDD" id="cd17319">
    <property type="entry name" value="MFS_ExuT_GudP_like"/>
    <property type="match status" value="1"/>
</dbReference>
<dbReference type="InterPro" id="IPR020846">
    <property type="entry name" value="MFS_dom"/>
</dbReference>
<keyword evidence="3 6" id="KW-0812">Transmembrane</keyword>
<dbReference type="SUPFAM" id="SSF103473">
    <property type="entry name" value="MFS general substrate transporter"/>
    <property type="match status" value="1"/>
</dbReference>
<evidence type="ECO:0000256" key="6">
    <source>
        <dbReference type="SAM" id="Phobius"/>
    </source>
</evidence>
<evidence type="ECO:0000313" key="8">
    <source>
        <dbReference type="EMBL" id="MBC3537103.1"/>
    </source>
</evidence>
<keyword evidence="2" id="KW-0813">Transport</keyword>
<reference evidence="8 9" key="1">
    <citation type="submission" date="2020-08" db="EMBL/GenBank/DDBJ databases">
        <authorList>
            <person name="Liu C."/>
            <person name="Sun Q."/>
        </authorList>
    </citation>
    <scope>NUCLEOTIDE SEQUENCE [LARGE SCALE GENOMIC DNA]</scope>
    <source>
        <strain evidence="8 9">NSJ-59</strain>
    </source>
</reference>